<feature type="compositionally biased region" description="Gly residues" evidence="2">
    <location>
        <begin position="692"/>
        <end position="703"/>
    </location>
</feature>
<evidence type="ECO:0000256" key="2">
    <source>
        <dbReference type="SAM" id="MobiDB-lite"/>
    </source>
</evidence>
<feature type="transmembrane region" description="Helical" evidence="3">
    <location>
        <begin position="1385"/>
        <end position="1405"/>
    </location>
</feature>
<proteinExistence type="predicted"/>
<dbReference type="EMBL" id="UOEF01000456">
    <property type="protein sequence ID" value="VAW06087.1"/>
    <property type="molecule type" value="Genomic_DNA"/>
</dbReference>
<feature type="region of interest" description="Disordered" evidence="2">
    <location>
        <begin position="24"/>
        <end position="70"/>
    </location>
</feature>
<feature type="region of interest" description="Disordered" evidence="2">
    <location>
        <begin position="82"/>
        <end position="131"/>
    </location>
</feature>
<keyword evidence="1" id="KW-0175">Coiled coil</keyword>
<gene>
    <name evidence="4" type="ORF">MNBD_ALPHA04-1794</name>
</gene>
<sequence>MSPAPAPVTIVRQKLPIYLVDTQLDSRLNSRIAPPPVSKKPKPETGKLETKIDAKEPGASDPDSAPSSQVVMNMSGMTITGKVDSNLSGAVLGGGGSGRRRTGTHGGTSSKAKKRPDQDKTLPEPTNGSSAINRLPVYLRLDPVRFDAPLQLKVKAGVTAENTAAQQGKKIAKSVYQKSYADAAQKARALADRLSREAQTIANLAAVQNNSLAQFHQSGLNKQLAKLDGDLARQKTTLRRNKRQSLRRLNIAARSIEQGLADAARDALSEMSGLHGKYVQEKSGPLARATAARTEIKANPAAVKKARETAVKKLDQLKKSPLSEFPDKGSVVARAENEAIRDFLPPYVEDAKTDINEKGKRFQDDLAKAYECVPCNLDSAFQAIDTKLEILSITGPNKIRRETKTKTDSLAAKVEQLETTIRKTYRQSEKMLIEQHEAVRKQLVNSAEQQGAAERARIASGAQVQSDQLSAMAGAQSTAVENVHDMFEQQSGGDEQQFAQAVVGGSQKLAKNLDGLGRKQPGDASKKYQETAQETGIQSRLFEDQQRETRQASHKTARKLIRKARGQLNRRVKKEIDALKPLPNQARAANKAYLAPIYSAFKGTSTNLKAGVESVAKGVKTAYEGGGGSGDTGKSGSLKDIAKKGGDGAVKSGTADNPAAKGKVPAKPASCGDCGKDAKKDKKAPESKSGTKGTGAGKGGGQAKGAAKGTVANTPAAFVDYCKKVAGNGKEAEQIAGLESKARTSVEPELKNRASAAVSSFETFTSVDITKLMGALRSITAIQGAAIKELYKDDRPRGIDFDISFLIKRKSWSAGSTDRANVEAAQAALNGNVPNAAMAELTAAFNYSNNNQRIKEVMESLTPQQMIEFNAKYGSKLDELQKQLDGKERKEFEALRNVEKGGADKASALNLKYELDKHNRKQGTKRGFAKGEAVKKASLNAYDRAIHGDKERKGPADIFKLEHDETKTKRTKQHWKDTRLEFARLPGVVEASGKESKGELSNKAKLNQANKALSDYAIKDYDPYAHRRPKTKTRSGRPRYNFYEDKMKGHHKLWIDNILKHGGNSEEARAAEFVIKLDQKGRKTKPKDLEKTIRTGEGDAKEGAGYNQPGRERGRAEELKKRKKIMLLAAQYKATLNPDTAKPKNDKAALESIEKEVEKYYGRDKKSAELMLGVINEDGTPEQRQKHALTTIENAISSEDHEHALAQLKRMDRKEIDRLAKDYHDKHGKEPSLYQKLGLFKGNHWSVTNMNGAVFSGDEANSLEIAMMGVPQHDKERAEVALRVMDQTEEQSSWLGRGLAGREFDRMTKNATELRRLAGIKKGDIDELGRIRTRDPLLGTEIRLGNFDKDGNFNPPKGADVSDFETAVAMARITSSNYTEATDKIANFVTTALVVVAAVVTTALTGGAAASIWLPLLVTAGAGLVGIGLNAAIKGGRYSKDQVTRDLAMTIVQAATAGVGAAAGIYLRGGAAALGTTAKSLSVAEKSLGTLKKLSLVKEMALGAGTGFMGGVGGALADPVAWRKGTVGGNALDGGIKGLFGGAIGAAAMRPMARLMSSTSLSTRALGRSLGTGLGSAGGKAFELGYDTADGKYKGSLGDAFG</sequence>
<name>A0A3B0SYC0_9ZZZZ</name>
<evidence type="ECO:0000256" key="1">
    <source>
        <dbReference type="SAM" id="Coils"/>
    </source>
</evidence>
<evidence type="ECO:0000313" key="4">
    <source>
        <dbReference type="EMBL" id="VAW06087.1"/>
    </source>
</evidence>
<feature type="region of interest" description="Disordered" evidence="2">
    <location>
        <begin position="1095"/>
        <end position="1117"/>
    </location>
</feature>
<reference evidence="4" key="1">
    <citation type="submission" date="2018-06" db="EMBL/GenBank/DDBJ databases">
        <authorList>
            <person name="Zhirakovskaya E."/>
        </authorList>
    </citation>
    <scope>NUCLEOTIDE SEQUENCE</scope>
</reference>
<feature type="compositionally biased region" description="Low complexity" evidence="2">
    <location>
        <begin position="658"/>
        <end position="673"/>
    </location>
</feature>
<feature type="region of interest" description="Disordered" evidence="2">
    <location>
        <begin position="623"/>
        <end position="709"/>
    </location>
</feature>
<feature type="compositionally biased region" description="Gly residues" evidence="2">
    <location>
        <begin position="624"/>
        <end position="633"/>
    </location>
</feature>
<evidence type="ECO:0000256" key="3">
    <source>
        <dbReference type="SAM" id="Phobius"/>
    </source>
</evidence>
<keyword evidence="3" id="KW-1133">Transmembrane helix</keyword>
<feature type="compositionally biased region" description="Basic and acidic residues" evidence="2">
    <location>
        <begin position="674"/>
        <end position="686"/>
    </location>
</feature>
<feature type="compositionally biased region" description="Basic and acidic residues" evidence="2">
    <location>
        <begin position="41"/>
        <end position="58"/>
    </location>
</feature>
<organism evidence="4">
    <name type="scientific">hydrothermal vent metagenome</name>
    <dbReference type="NCBI Taxonomy" id="652676"/>
    <lineage>
        <taxon>unclassified sequences</taxon>
        <taxon>metagenomes</taxon>
        <taxon>ecological metagenomes</taxon>
    </lineage>
</organism>
<feature type="compositionally biased region" description="Low complexity" evidence="2">
    <location>
        <begin position="59"/>
        <end position="68"/>
    </location>
</feature>
<feature type="coiled-coil region" evidence="1">
    <location>
        <begin position="870"/>
        <end position="897"/>
    </location>
</feature>
<keyword evidence="3" id="KW-0472">Membrane</keyword>
<keyword evidence="3" id="KW-0812">Transmembrane</keyword>
<accession>A0A3B0SYC0</accession>
<feature type="transmembrane region" description="Helical" evidence="3">
    <location>
        <begin position="1412"/>
        <end position="1433"/>
    </location>
</feature>
<feature type="non-terminal residue" evidence="4">
    <location>
        <position position="1602"/>
    </location>
</feature>
<protein>
    <submittedName>
        <fullName evidence="4">Uncharacterized protein</fullName>
    </submittedName>
</protein>